<keyword evidence="2" id="KW-0732">Signal</keyword>
<accession>A0A8S3ZTN5</accession>
<gene>
    <name evidence="7" type="ORF">CUNI_LOCUS15429</name>
</gene>
<dbReference type="GO" id="GO:0006508">
    <property type="term" value="P:proteolysis"/>
    <property type="evidence" value="ECO:0007669"/>
    <property type="project" value="UniProtKB-KW"/>
</dbReference>
<evidence type="ECO:0000259" key="6">
    <source>
        <dbReference type="PROSITE" id="PS50240"/>
    </source>
</evidence>
<proteinExistence type="predicted"/>
<dbReference type="Proteomes" id="UP000678393">
    <property type="component" value="Unassembled WGS sequence"/>
</dbReference>
<dbReference type="OrthoDB" id="546450at2759"/>
<dbReference type="EMBL" id="CAJHNH020003724">
    <property type="protein sequence ID" value="CAG5129871.1"/>
    <property type="molecule type" value="Genomic_DNA"/>
</dbReference>
<dbReference type="FunFam" id="2.40.10.10:FF:000120">
    <property type="entry name" value="Putative serine protease"/>
    <property type="match status" value="1"/>
</dbReference>
<sequence length="344" mass="38375">EETVTFGMDTGLKKINELSELKLEDVYGTHYTLQNLGGKPGLQASPVTCGSRPAKVLARRQESLLESDYDNPDTYGDDRILGGNFASHGEVPWQANIRIMTRNKDRTEYKPECSGAIINEYWIITVAHCVKGEAPSSFRVTVGDHHLARNDEGEQQFAVSKVISHENYRLGSFDYDIAILKIQPTKSGAGIKFNSFVQPICLPKETDYPGVGTHMIVSGWGRDKLSGASSQPILKMSMLPLIDQKECSQLFKGQITLRQFCAGYKNGPTDICRGDSGAPAAYLFAEMYILYGVASFGTDCPFPNYPSAFTNVRSYQHWIIKNMQLRSDNKLERTLPDRPHWSDS</sequence>
<dbReference type="PANTHER" id="PTHR24252:SF7">
    <property type="entry name" value="HYALIN"/>
    <property type="match status" value="1"/>
</dbReference>
<dbReference type="SMART" id="SM00020">
    <property type="entry name" value="Tryp_SPc"/>
    <property type="match status" value="1"/>
</dbReference>
<dbReference type="InterPro" id="IPR009003">
    <property type="entry name" value="Peptidase_S1_PA"/>
</dbReference>
<dbReference type="InterPro" id="IPR001314">
    <property type="entry name" value="Peptidase_S1A"/>
</dbReference>
<evidence type="ECO:0000256" key="1">
    <source>
        <dbReference type="ARBA" id="ARBA00022670"/>
    </source>
</evidence>
<dbReference type="GO" id="GO:0004252">
    <property type="term" value="F:serine-type endopeptidase activity"/>
    <property type="evidence" value="ECO:0007669"/>
    <property type="project" value="InterPro"/>
</dbReference>
<feature type="non-terminal residue" evidence="7">
    <location>
        <position position="1"/>
    </location>
</feature>
<dbReference type="PROSITE" id="PS50240">
    <property type="entry name" value="TRYPSIN_DOM"/>
    <property type="match status" value="1"/>
</dbReference>
<dbReference type="SUPFAM" id="SSF50494">
    <property type="entry name" value="Trypsin-like serine proteases"/>
    <property type="match status" value="1"/>
</dbReference>
<dbReference type="PRINTS" id="PR00722">
    <property type="entry name" value="CHYMOTRYPSIN"/>
</dbReference>
<evidence type="ECO:0000313" key="8">
    <source>
        <dbReference type="Proteomes" id="UP000678393"/>
    </source>
</evidence>
<keyword evidence="4" id="KW-0720">Serine protease</keyword>
<keyword evidence="3" id="KW-0378">Hydrolase</keyword>
<comment type="caution">
    <text evidence="7">The sequence shown here is derived from an EMBL/GenBank/DDBJ whole genome shotgun (WGS) entry which is preliminary data.</text>
</comment>
<dbReference type="AlphaFoldDB" id="A0A8S3ZTN5"/>
<dbReference type="PANTHER" id="PTHR24252">
    <property type="entry name" value="ACROSIN-RELATED"/>
    <property type="match status" value="1"/>
</dbReference>
<reference evidence="7" key="1">
    <citation type="submission" date="2021-04" db="EMBL/GenBank/DDBJ databases">
        <authorList>
            <consortium name="Molecular Ecology Group"/>
        </authorList>
    </citation>
    <scope>NUCLEOTIDE SEQUENCE</scope>
</reference>
<keyword evidence="8" id="KW-1185">Reference proteome</keyword>
<dbReference type="Gene3D" id="2.40.10.10">
    <property type="entry name" value="Trypsin-like serine proteases"/>
    <property type="match status" value="1"/>
</dbReference>
<keyword evidence="5" id="KW-1015">Disulfide bond</keyword>
<feature type="domain" description="Peptidase S1" evidence="6">
    <location>
        <begin position="80"/>
        <end position="324"/>
    </location>
</feature>
<keyword evidence="1" id="KW-0645">Protease</keyword>
<dbReference type="InterPro" id="IPR043504">
    <property type="entry name" value="Peptidase_S1_PA_chymotrypsin"/>
</dbReference>
<dbReference type="CDD" id="cd00190">
    <property type="entry name" value="Tryp_SPc"/>
    <property type="match status" value="1"/>
</dbReference>
<evidence type="ECO:0000313" key="7">
    <source>
        <dbReference type="EMBL" id="CAG5129871.1"/>
    </source>
</evidence>
<name>A0A8S3ZTN5_9EUPU</name>
<evidence type="ECO:0000256" key="4">
    <source>
        <dbReference type="ARBA" id="ARBA00022825"/>
    </source>
</evidence>
<protein>
    <recommendedName>
        <fullName evidence="6">Peptidase S1 domain-containing protein</fullName>
    </recommendedName>
</protein>
<evidence type="ECO:0000256" key="3">
    <source>
        <dbReference type="ARBA" id="ARBA00022801"/>
    </source>
</evidence>
<dbReference type="Pfam" id="PF00089">
    <property type="entry name" value="Trypsin"/>
    <property type="match status" value="1"/>
</dbReference>
<dbReference type="InterPro" id="IPR001254">
    <property type="entry name" value="Trypsin_dom"/>
</dbReference>
<evidence type="ECO:0000256" key="2">
    <source>
        <dbReference type="ARBA" id="ARBA00022729"/>
    </source>
</evidence>
<organism evidence="7 8">
    <name type="scientific">Candidula unifasciata</name>
    <dbReference type="NCBI Taxonomy" id="100452"/>
    <lineage>
        <taxon>Eukaryota</taxon>
        <taxon>Metazoa</taxon>
        <taxon>Spiralia</taxon>
        <taxon>Lophotrochozoa</taxon>
        <taxon>Mollusca</taxon>
        <taxon>Gastropoda</taxon>
        <taxon>Heterobranchia</taxon>
        <taxon>Euthyneura</taxon>
        <taxon>Panpulmonata</taxon>
        <taxon>Eupulmonata</taxon>
        <taxon>Stylommatophora</taxon>
        <taxon>Helicina</taxon>
        <taxon>Helicoidea</taxon>
        <taxon>Geomitridae</taxon>
        <taxon>Candidula</taxon>
    </lineage>
</organism>
<evidence type="ECO:0000256" key="5">
    <source>
        <dbReference type="ARBA" id="ARBA00023157"/>
    </source>
</evidence>